<accession>A0A2X3CPG9</accession>
<keyword evidence="3" id="KW-1133">Transmembrane helix</keyword>
<evidence type="ECO:0000313" key="5">
    <source>
        <dbReference type="EMBL" id="SQC15063.1"/>
    </source>
</evidence>
<evidence type="ECO:0000256" key="2">
    <source>
        <dbReference type="ARBA" id="ARBA00022729"/>
    </source>
</evidence>
<dbReference type="AlphaFoldDB" id="A0A2X3CPG9"/>
<keyword evidence="3" id="KW-0472">Membrane</keyword>
<evidence type="ECO:0000259" key="4">
    <source>
        <dbReference type="Pfam" id="PF00497"/>
    </source>
</evidence>
<dbReference type="SUPFAM" id="SSF53850">
    <property type="entry name" value="Periplasmic binding protein-like II"/>
    <property type="match status" value="1"/>
</dbReference>
<dbReference type="Pfam" id="PF00497">
    <property type="entry name" value="SBP_bac_3"/>
    <property type="match status" value="1"/>
</dbReference>
<sequence length="303" mass="35078">MVPTVTYSPEREDEMAFTQPFFSTPYVVVSRTENKQKDIFQAGSTVAIPAYYSLRDKLIQKYPDVHWIIVENTSTALSSLNLGKVDSVVTTQLAARYIIDHYYPETMSYQRIPNQPSAQIAFAVPRDKPELQSILNKALAEIPPKETLSLAGKWIKMPEVKIDTWDLYSRPFYILTVSAVLLILSSLLWGGYLLRAIRREKASQAALEYQLSLRQTLSNSIPVRSILRRRKEKLKVTTVPSTRFLRRNKERLYIIPFLIAEARLCISFRLFSRKCSKDWHRRRWHHINLHSTTVPKTVLFCTG</sequence>
<dbReference type="EMBL" id="UAWN01000012">
    <property type="protein sequence ID" value="SQC15063.1"/>
    <property type="molecule type" value="Genomic_DNA"/>
</dbReference>
<proteinExistence type="inferred from homology"/>
<protein>
    <submittedName>
        <fullName evidence="5">Hybrid sensory histidine kinase in two-component regulatory system with EvgA</fullName>
        <ecNumber evidence="5">2.7.13.3</ecNumber>
    </submittedName>
</protein>
<dbReference type="Proteomes" id="UP000251088">
    <property type="component" value="Unassembled WGS sequence"/>
</dbReference>
<dbReference type="PANTHER" id="PTHR35936">
    <property type="entry name" value="MEMBRANE-BOUND LYTIC MUREIN TRANSGLYCOSYLASE F"/>
    <property type="match status" value="1"/>
</dbReference>
<dbReference type="EC" id="2.7.13.3" evidence="5"/>
<reference evidence="5 6" key="1">
    <citation type="submission" date="2018-06" db="EMBL/GenBank/DDBJ databases">
        <authorList>
            <consortium name="Pathogen Informatics"/>
            <person name="Doyle S."/>
        </authorList>
    </citation>
    <scope>NUCLEOTIDE SEQUENCE [LARGE SCALE GENOMIC DNA]</scope>
    <source>
        <strain evidence="5 6">NCTC9128</strain>
    </source>
</reference>
<keyword evidence="5" id="KW-0808">Transferase</keyword>
<feature type="domain" description="Solute-binding protein family 3/N-terminal" evidence="4">
    <location>
        <begin position="4"/>
        <end position="155"/>
    </location>
</feature>
<keyword evidence="3" id="KW-0812">Transmembrane</keyword>
<evidence type="ECO:0000256" key="1">
    <source>
        <dbReference type="ARBA" id="ARBA00010333"/>
    </source>
</evidence>
<keyword evidence="2" id="KW-0732">Signal</keyword>
<name>A0A2X3CPG9_KLEPN</name>
<feature type="transmembrane region" description="Helical" evidence="3">
    <location>
        <begin position="172"/>
        <end position="194"/>
    </location>
</feature>
<dbReference type="InterPro" id="IPR001638">
    <property type="entry name" value="Solute-binding_3/MltF_N"/>
</dbReference>
<dbReference type="GO" id="GO:0004673">
    <property type="term" value="F:protein histidine kinase activity"/>
    <property type="evidence" value="ECO:0007669"/>
    <property type="project" value="UniProtKB-EC"/>
</dbReference>
<evidence type="ECO:0000313" key="6">
    <source>
        <dbReference type="Proteomes" id="UP000251088"/>
    </source>
</evidence>
<evidence type="ECO:0000256" key="3">
    <source>
        <dbReference type="SAM" id="Phobius"/>
    </source>
</evidence>
<dbReference type="Gene3D" id="3.40.190.10">
    <property type="entry name" value="Periplasmic binding protein-like II"/>
    <property type="match status" value="2"/>
</dbReference>
<comment type="similarity">
    <text evidence="1">Belongs to the bacterial solute-binding protein 3 family.</text>
</comment>
<gene>
    <name evidence="5" type="primary">evgS_6</name>
    <name evidence="5" type="ORF">NCTC9128_03168</name>
</gene>
<organism evidence="5 6">
    <name type="scientific">Klebsiella pneumoniae</name>
    <dbReference type="NCBI Taxonomy" id="573"/>
    <lineage>
        <taxon>Bacteria</taxon>
        <taxon>Pseudomonadati</taxon>
        <taxon>Pseudomonadota</taxon>
        <taxon>Gammaproteobacteria</taxon>
        <taxon>Enterobacterales</taxon>
        <taxon>Enterobacteriaceae</taxon>
        <taxon>Klebsiella/Raoultella group</taxon>
        <taxon>Klebsiella</taxon>
        <taxon>Klebsiella pneumoniae complex</taxon>
    </lineage>
</organism>